<keyword evidence="1" id="KW-0472">Membrane</keyword>
<dbReference type="GO" id="GO:0043165">
    <property type="term" value="P:Gram-negative-bacterium-type cell outer membrane assembly"/>
    <property type="evidence" value="ECO:0007669"/>
    <property type="project" value="InterPro"/>
</dbReference>
<protein>
    <recommendedName>
        <fullName evidence="3">Lipopolysaccharide-assembly</fullName>
    </recommendedName>
</protein>
<evidence type="ECO:0000313" key="2">
    <source>
        <dbReference type="EMBL" id="MPL81861.1"/>
    </source>
</evidence>
<gene>
    <name evidence="2" type="ORF">SDC9_27792</name>
</gene>
<accession>A0A644USM1</accession>
<sequence length="187" mass="21419">MGWIKNLKARNLLKIMVWVKVVKWAVMLLVVTFFNSCLISYTFNGASIDYAKTRSISIADFNNVAELVHPPLAQEFSEKLRDKFAKQTRLQLLKNNGDMHLEGEVVGYVLTPMAIGQDSYSAETKLTVTINVRFTNNANAEDDFEKKYTAFQTFDSNRMLTDVQDELLAIMMEDIIDNIYNDTVAKW</sequence>
<organism evidence="2">
    <name type="scientific">bioreactor metagenome</name>
    <dbReference type="NCBI Taxonomy" id="1076179"/>
    <lineage>
        <taxon>unclassified sequences</taxon>
        <taxon>metagenomes</taxon>
        <taxon>ecological metagenomes</taxon>
    </lineage>
</organism>
<evidence type="ECO:0008006" key="3">
    <source>
        <dbReference type="Google" id="ProtNLM"/>
    </source>
</evidence>
<name>A0A644USM1_9ZZZZ</name>
<comment type="caution">
    <text evidence="2">The sequence shown here is derived from an EMBL/GenBank/DDBJ whole genome shotgun (WGS) entry which is preliminary data.</text>
</comment>
<proteinExistence type="predicted"/>
<keyword evidence="1" id="KW-1133">Transmembrane helix</keyword>
<dbReference type="Pfam" id="PF04390">
    <property type="entry name" value="LptE"/>
    <property type="match status" value="1"/>
</dbReference>
<dbReference type="AlphaFoldDB" id="A0A644USM1"/>
<keyword evidence="1" id="KW-0812">Transmembrane</keyword>
<feature type="transmembrane region" description="Helical" evidence="1">
    <location>
        <begin position="21"/>
        <end position="43"/>
    </location>
</feature>
<dbReference type="GO" id="GO:0019867">
    <property type="term" value="C:outer membrane"/>
    <property type="evidence" value="ECO:0007669"/>
    <property type="project" value="InterPro"/>
</dbReference>
<evidence type="ECO:0000256" key="1">
    <source>
        <dbReference type="SAM" id="Phobius"/>
    </source>
</evidence>
<reference evidence="2" key="1">
    <citation type="submission" date="2019-08" db="EMBL/GenBank/DDBJ databases">
        <authorList>
            <person name="Kucharzyk K."/>
            <person name="Murdoch R.W."/>
            <person name="Higgins S."/>
            <person name="Loffler F."/>
        </authorList>
    </citation>
    <scope>NUCLEOTIDE SEQUENCE</scope>
</reference>
<dbReference type="InterPro" id="IPR007485">
    <property type="entry name" value="LPS_assembly_LptE"/>
</dbReference>
<dbReference type="EMBL" id="VSSQ01000155">
    <property type="protein sequence ID" value="MPL81861.1"/>
    <property type="molecule type" value="Genomic_DNA"/>
</dbReference>